<dbReference type="SMR" id="A0A832SUF5"/>
<dbReference type="UniPathway" id="UPA00031">
    <property type="reaction ID" value="UER00009"/>
</dbReference>
<dbReference type="GO" id="GO:0003949">
    <property type="term" value="F:1-(5-phosphoribosyl)-5-[(5-phosphoribosylamino)methylideneamino]imidazole-4-carboxamide isomerase activity"/>
    <property type="evidence" value="ECO:0007669"/>
    <property type="project" value="UniProtKB-UniRule"/>
</dbReference>
<keyword evidence="8 11" id="KW-0028">Amino-acid biosynthesis</keyword>
<evidence type="ECO:0000256" key="7">
    <source>
        <dbReference type="ARBA" id="ARBA00022490"/>
    </source>
</evidence>
<dbReference type="GeneID" id="1477667"/>
<comment type="caution">
    <text evidence="14">The sequence shown here is derived from an EMBL/GenBank/DDBJ whole genome shotgun (WGS) entry which is preliminary data.</text>
</comment>
<name>A0A832SUF5_9EURY</name>
<dbReference type="AlphaFoldDB" id="A0A832SUF5"/>
<dbReference type="NCBIfam" id="TIGR00007">
    <property type="entry name" value="1-(5-phosphoribosyl)-5-[(5-phosphoribosylamino)methylideneamino]imidazole-4-carboxamide isomerase"/>
    <property type="match status" value="1"/>
</dbReference>
<dbReference type="InterPro" id="IPR013785">
    <property type="entry name" value="Aldolase_TIM"/>
</dbReference>
<dbReference type="PANTHER" id="PTHR43090:SF2">
    <property type="entry name" value="1-(5-PHOSPHORIBOSYL)-5-[(5-PHOSPHORIBOSYLAMINO)METHYLIDENEAMINO] IMIDAZOLE-4-CARBOXAMIDE ISOMERASE"/>
    <property type="match status" value="1"/>
</dbReference>
<dbReference type="EC" id="5.3.1.16" evidence="5 11"/>
<evidence type="ECO:0000256" key="11">
    <source>
        <dbReference type="HAMAP-Rule" id="MF_01014"/>
    </source>
</evidence>
<dbReference type="GO" id="GO:0000105">
    <property type="term" value="P:L-histidine biosynthetic process"/>
    <property type="evidence" value="ECO:0007669"/>
    <property type="project" value="UniProtKB-UniRule"/>
</dbReference>
<feature type="active site" description="Proton acceptor" evidence="11">
    <location>
        <position position="10"/>
    </location>
</feature>
<dbReference type="HAMAP" id="MF_01014">
    <property type="entry name" value="HisA"/>
    <property type="match status" value="1"/>
</dbReference>
<dbReference type="Pfam" id="PF00977">
    <property type="entry name" value="His_biosynth"/>
    <property type="match status" value="1"/>
</dbReference>
<dbReference type="InterPro" id="IPR011060">
    <property type="entry name" value="RibuloseP-bd_barrel"/>
</dbReference>
<keyword evidence="9 11" id="KW-0368">Histidine biosynthesis</keyword>
<dbReference type="InterPro" id="IPR044524">
    <property type="entry name" value="Isoase_HisA-like"/>
</dbReference>
<dbReference type="InterPro" id="IPR023016">
    <property type="entry name" value="HisA/PriA"/>
</dbReference>
<keyword evidence="7 11" id="KW-0963">Cytoplasm</keyword>
<dbReference type="InterPro" id="IPR006062">
    <property type="entry name" value="His_biosynth"/>
</dbReference>
<dbReference type="Proteomes" id="UP000619545">
    <property type="component" value="Unassembled WGS sequence"/>
</dbReference>
<evidence type="ECO:0000313" key="15">
    <source>
        <dbReference type="Proteomes" id="UP000619545"/>
    </source>
</evidence>
<comment type="similarity">
    <text evidence="4 11 12">Belongs to the HisA/HisF family.</text>
</comment>
<dbReference type="GO" id="GO:0005737">
    <property type="term" value="C:cytoplasm"/>
    <property type="evidence" value="ECO:0007669"/>
    <property type="project" value="UniProtKB-SubCell"/>
</dbReference>
<evidence type="ECO:0000256" key="5">
    <source>
        <dbReference type="ARBA" id="ARBA00012550"/>
    </source>
</evidence>
<comment type="subcellular location">
    <subcellularLocation>
        <location evidence="2 11 13">Cytoplasm</location>
    </subcellularLocation>
</comment>
<evidence type="ECO:0000313" key="14">
    <source>
        <dbReference type="EMBL" id="HII70482.1"/>
    </source>
</evidence>
<feature type="active site" description="Proton donor" evidence="11">
    <location>
        <position position="132"/>
    </location>
</feature>
<dbReference type="EMBL" id="DUJS01000004">
    <property type="protein sequence ID" value="HII70482.1"/>
    <property type="molecule type" value="Genomic_DNA"/>
</dbReference>
<comment type="catalytic activity">
    <reaction evidence="1 11 13">
        <text>1-(5-phospho-beta-D-ribosyl)-5-[(5-phospho-beta-D-ribosylamino)methylideneamino]imidazole-4-carboxamide = 5-[(5-phospho-1-deoxy-D-ribulos-1-ylimino)methylamino]-1-(5-phospho-beta-D-ribosyl)imidazole-4-carboxamide</text>
        <dbReference type="Rhea" id="RHEA:15469"/>
        <dbReference type="ChEBI" id="CHEBI:58435"/>
        <dbReference type="ChEBI" id="CHEBI:58525"/>
        <dbReference type="EC" id="5.3.1.16"/>
    </reaction>
</comment>
<comment type="pathway">
    <text evidence="3 11 13">Amino-acid biosynthesis; L-histidine biosynthesis; L-histidine from 5-phospho-alpha-D-ribose 1-diphosphate: step 4/9.</text>
</comment>
<dbReference type="InterPro" id="IPR006063">
    <property type="entry name" value="HisA_bact_arch"/>
</dbReference>
<sequence length="242" mass="26223">MAFVVIPSVDVVEGKCVQLVEGDPERRTFESDDPVETAHQWSEFFPWIHVVDVDAARGEGDNSDIIGRICEEVDAKVQVGGGIRSAERAEELIELGADRLIVGTVAFTDKDDFSKIVDVCHDHGIEVFVALDVNENHEVLVSGWKEDAGVTLEDAIERFNEVADGYLTTAVHVEGKEMGIDEKVVEKSTGATDLPVLYAGGIASIKDVKRAKEAGAYGVVIGTALYHGDIDPVALLDLMEED</sequence>
<dbReference type="PANTHER" id="PTHR43090">
    <property type="entry name" value="1-(5-PHOSPHORIBOSYL)-5-[(5-PHOSPHORIBOSYLAMINO)METHYLIDENEAMINO] IMIDAZOLE-4-CARBOXAMIDE ISOMERASE"/>
    <property type="match status" value="1"/>
</dbReference>
<dbReference type="SUPFAM" id="SSF51366">
    <property type="entry name" value="Ribulose-phoshate binding barrel"/>
    <property type="match status" value="1"/>
</dbReference>
<dbReference type="OMA" id="EWLHLVD"/>
<evidence type="ECO:0000256" key="10">
    <source>
        <dbReference type="ARBA" id="ARBA00023235"/>
    </source>
</evidence>
<dbReference type="Gene3D" id="3.20.20.70">
    <property type="entry name" value="Aldolase class I"/>
    <property type="match status" value="1"/>
</dbReference>
<evidence type="ECO:0000256" key="8">
    <source>
        <dbReference type="ARBA" id="ARBA00022605"/>
    </source>
</evidence>
<protein>
    <recommendedName>
        <fullName evidence="6 11">1-(5-phosphoribosyl)-5-[(5-phosphoribosylamino)methylideneamino] imidazole-4-carboxamide isomerase</fullName>
        <ecNumber evidence="5 11">5.3.1.16</ecNumber>
    </recommendedName>
    <alternativeName>
        <fullName evidence="11">Phosphoribosylformimino-5-aminoimidazole carboxamide ribotide isomerase</fullName>
    </alternativeName>
</protein>
<evidence type="ECO:0000256" key="4">
    <source>
        <dbReference type="ARBA" id="ARBA00009667"/>
    </source>
</evidence>
<proteinExistence type="inferred from homology"/>
<dbReference type="RefSeq" id="WP_011018734.1">
    <property type="nucleotide sequence ID" value="NZ_DUJS01000004.1"/>
</dbReference>
<evidence type="ECO:0000256" key="13">
    <source>
        <dbReference type="RuleBase" id="RU003658"/>
    </source>
</evidence>
<evidence type="ECO:0000256" key="3">
    <source>
        <dbReference type="ARBA" id="ARBA00005133"/>
    </source>
</evidence>
<accession>A0A832SUF5</accession>
<keyword evidence="10 11" id="KW-0413">Isomerase</keyword>
<dbReference type="GO" id="GO:0000162">
    <property type="term" value="P:L-tryptophan biosynthetic process"/>
    <property type="evidence" value="ECO:0007669"/>
    <property type="project" value="TreeGrafter"/>
</dbReference>
<organism evidence="14 15">
    <name type="scientific">Methanopyrus kandleri</name>
    <dbReference type="NCBI Taxonomy" id="2320"/>
    <lineage>
        <taxon>Archaea</taxon>
        <taxon>Methanobacteriati</taxon>
        <taxon>Methanobacteriota</taxon>
        <taxon>Methanomada group</taxon>
        <taxon>Methanopyri</taxon>
        <taxon>Methanopyrales</taxon>
        <taxon>Methanopyraceae</taxon>
        <taxon>Methanopyrus</taxon>
    </lineage>
</organism>
<reference evidence="14" key="1">
    <citation type="journal article" date="2020" name="bioRxiv">
        <title>A rank-normalized archaeal taxonomy based on genome phylogeny resolves widespread incomplete and uneven classifications.</title>
        <authorList>
            <person name="Rinke C."/>
            <person name="Chuvochina M."/>
            <person name="Mussig A.J."/>
            <person name="Chaumeil P.-A."/>
            <person name="Waite D.W."/>
            <person name="Whitman W.B."/>
            <person name="Parks D.H."/>
            <person name="Hugenholtz P."/>
        </authorList>
    </citation>
    <scope>NUCLEOTIDE SEQUENCE</scope>
    <source>
        <strain evidence="14">UBA8853</strain>
    </source>
</reference>
<evidence type="ECO:0000256" key="2">
    <source>
        <dbReference type="ARBA" id="ARBA00004496"/>
    </source>
</evidence>
<gene>
    <name evidence="11 14" type="primary">hisA</name>
    <name evidence="14" type="ORF">HA336_04535</name>
</gene>
<evidence type="ECO:0000256" key="1">
    <source>
        <dbReference type="ARBA" id="ARBA00000901"/>
    </source>
</evidence>
<dbReference type="CDD" id="cd04732">
    <property type="entry name" value="HisA"/>
    <property type="match status" value="1"/>
</dbReference>
<evidence type="ECO:0000256" key="9">
    <source>
        <dbReference type="ARBA" id="ARBA00023102"/>
    </source>
</evidence>
<evidence type="ECO:0000256" key="12">
    <source>
        <dbReference type="RuleBase" id="RU003657"/>
    </source>
</evidence>
<evidence type="ECO:0000256" key="6">
    <source>
        <dbReference type="ARBA" id="ARBA00018464"/>
    </source>
</evidence>